<dbReference type="Proteomes" id="UP001172386">
    <property type="component" value="Unassembled WGS sequence"/>
</dbReference>
<organism evidence="1 2">
    <name type="scientific">Neophaeococcomyces mojaviensis</name>
    <dbReference type="NCBI Taxonomy" id="3383035"/>
    <lineage>
        <taxon>Eukaryota</taxon>
        <taxon>Fungi</taxon>
        <taxon>Dikarya</taxon>
        <taxon>Ascomycota</taxon>
        <taxon>Pezizomycotina</taxon>
        <taxon>Eurotiomycetes</taxon>
        <taxon>Chaetothyriomycetidae</taxon>
        <taxon>Chaetothyriales</taxon>
        <taxon>Chaetothyriales incertae sedis</taxon>
        <taxon>Neophaeococcomyces</taxon>
    </lineage>
</organism>
<dbReference type="EMBL" id="JAPDRQ010000182">
    <property type="protein sequence ID" value="KAJ9652801.1"/>
    <property type="molecule type" value="Genomic_DNA"/>
</dbReference>
<evidence type="ECO:0000313" key="2">
    <source>
        <dbReference type="Proteomes" id="UP001172386"/>
    </source>
</evidence>
<comment type="caution">
    <text evidence="1">The sequence shown here is derived from an EMBL/GenBank/DDBJ whole genome shotgun (WGS) entry which is preliminary data.</text>
</comment>
<sequence>MTTGYLRSSQPMVTSKPKLGLRDTNTICGYWSESAITHTVQCDSDVPCVFADVNTQAYGYCTHSGAQLITKGFDYGAWPAGGCQPGQLCCNSNLPSYGAYIFNDGASSFFDCGSTRFYQTAATVLAAVSTSALTTSASASTSPRTSTPPTSTISKITSSTLSSSSTSTHTTSSSSVTSPSTANLNTNNTQNNKSDELSIGAIAGIVIGVVVGIILLAAAIIVCLRRRKHKGRTDTFLQMHPADWNGTYANHPAQFHDQVHLAEHDNDFLPLNRPGNNGMDMLVRGR</sequence>
<protein>
    <submittedName>
        <fullName evidence="1">Uncharacterized protein</fullName>
    </submittedName>
</protein>
<evidence type="ECO:0000313" key="1">
    <source>
        <dbReference type="EMBL" id="KAJ9652801.1"/>
    </source>
</evidence>
<accession>A0ACC2ZYR2</accession>
<name>A0ACC2ZYR2_9EURO</name>
<gene>
    <name evidence="1" type="ORF">H2198_007983</name>
</gene>
<proteinExistence type="predicted"/>
<reference evidence="1" key="1">
    <citation type="submission" date="2022-10" db="EMBL/GenBank/DDBJ databases">
        <title>Culturing micro-colonial fungi from biological soil crusts in the Mojave desert and describing Neophaeococcomyces mojavensis, and introducing the new genera and species Taxawa tesnikishii.</title>
        <authorList>
            <person name="Kurbessoian T."/>
            <person name="Stajich J.E."/>
        </authorList>
    </citation>
    <scope>NUCLEOTIDE SEQUENCE</scope>
    <source>
        <strain evidence="1">JES_112</strain>
    </source>
</reference>
<keyword evidence="2" id="KW-1185">Reference proteome</keyword>